<organism evidence="2 3">
    <name type="scientific">Scophthalmus maximus</name>
    <name type="common">Turbot</name>
    <name type="synonym">Psetta maxima</name>
    <dbReference type="NCBI Taxonomy" id="52904"/>
    <lineage>
        <taxon>Eukaryota</taxon>
        <taxon>Metazoa</taxon>
        <taxon>Chordata</taxon>
        <taxon>Craniata</taxon>
        <taxon>Vertebrata</taxon>
        <taxon>Euteleostomi</taxon>
        <taxon>Actinopterygii</taxon>
        <taxon>Neopterygii</taxon>
        <taxon>Teleostei</taxon>
        <taxon>Neoteleostei</taxon>
        <taxon>Acanthomorphata</taxon>
        <taxon>Carangaria</taxon>
        <taxon>Pleuronectiformes</taxon>
        <taxon>Pleuronectoidei</taxon>
        <taxon>Scophthalmidae</taxon>
        <taxon>Scophthalmus</taxon>
    </lineage>
</organism>
<protein>
    <submittedName>
        <fullName evidence="2">Uncharacterized protein</fullName>
    </submittedName>
</protein>
<dbReference type="EMBL" id="VEVO01000007">
    <property type="protein sequence ID" value="KAF0040080.1"/>
    <property type="molecule type" value="Genomic_DNA"/>
</dbReference>
<feature type="compositionally biased region" description="Low complexity" evidence="1">
    <location>
        <begin position="62"/>
        <end position="75"/>
    </location>
</feature>
<evidence type="ECO:0000313" key="3">
    <source>
        <dbReference type="Proteomes" id="UP000438429"/>
    </source>
</evidence>
<sequence>MSNERTILGVQTHHYNTVSVLSEKWAMNPVKTRQALENFSCSTAELKDELTTDETKPHPDADTAIAAPTPCRIRL</sequence>
<evidence type="ECO:0000256" key="1">
    <source>
        <dbReference type="SAM" id="MobiDB-lite"/>
    </source>
</evidence>
<gene>
    <name evidence="2" type="ORF">F2P81_008315</name>
</gene>
<name>A0A6A4T7X1_SCOMX</name>
<reference evidence="2 3" key="1">
    <citation type="submission" date="2019-06" db="EMBL/GenBank/DDBJ databases">
        <title>Draft genomes of female and male turbot (Scophthalmus maximus).</title>
        <authorList>
            <person name="Xu H."/>
            <person name="Xu X.-W."/>
            <person name="Shao C."/>
            <person name="Chen S."/>
        </authorList>
    </citation>
    <scope>NUCLEOTIDE SEQUENCE [LARGE SCALE GENOMIC DNA]</scope>
    <source>
        <strain evidence="2">Ysfricsl-2016a</strain>
        <tissue evidence="2">Blood</tissue>
    </source>
</reference>
<proteinExistence type="predicted"/>
<evidence type="ECO:0000313" key="2">
    <source>
        <dbReference type="EMBL" id="KAF0040080.1"/>
    </source>
</evidence>
<feature type="region of interest" description="Disordered" evidence="1">
    <location>
        <begin position="48"/>
        <end position="75"/>
    </location>
</feature>
<dbReference type="Proteomes" id="UP000438429">
    <property type="component" value="Unassembled WGS sequence"/>
</dbReference>
<dbReference type="AlphaFoldDB" id="A0A6A4T7X1"/>
<accession>A0A6A4T7X1</accession>
<feature type="compositionally biased region" description="Basic and acidic residues" evidence="1">
    <location>
        <begin position="48"/>
        <end position="61"/>
    </location>
</feature>
<comment type="caution">
    <text evidence="2">The sequence shown here is derived from an EMBL/GenBank/DDBJ whole genome shotgun (WGS) entry which is preliminary data.</text>
</comment>